<keyword evidence="3 6" id="KW-0812">Transmembrane</keyword>
<accession>B0P855</accession>
<reference evidence="8" key="2">
    <citation type="submission" date="2013-09" db="EMBL/GenBank/DDBJ databases">
        <title>Draft genome sequence of Anaerotruncus colihominis(DSM 17241).</title>
        <authorList>
            <person name="Sudarsanam P."/>
            <person name="Ley R."/>
            <person name="Guruge J."/>
            <person name="Turnbaugh P.J."/>
            <person name="Mahowald M."/>
            <person name="Liep D."/>
            <person name="Gordon J."/>
        </authorList>
    </citation>
    <scope>NUCLEOTIDE SEQUENCE</scope>
    <source>
        <strain evidence="8">DSM 17241</strain>
    </source>
</reference>
<evidence type="ECO:0000256" key="6">
    <source>
        <dbReference type="SAM" id="Phobius"/>
    </source>
</evidence>
<feature type="transmembrane region" description="Helical" evidence="6">
    <location>
        <begin position="46"/>
        <end position="69"/>
    </location>
</feature>
<dbReference type="eggNOG" id="COG4591">
    <property type="taxonomic scope" value="Bacteria"/>
</dbReference>
<reference evidence="8" key="1">
    <citation type="submission" date="2007-11" db="EMBL/GenBank/DDBJ databases">
        <authorList>
            <person name="Fulton L."/>
            <person name="Clifton S."/>
            <person name="Fulton B."/>
            <person name="Xu J."/>
            <person name="Minx P."/>
            <person name="Pepin K.H."/>
            <person name="Johnson M."/>
            <person name="Thiruvilangam P."/>
            <person name="Bhonagiri V."/>
            <person name="Nash W.E."/>
            <person name="Mardis E.R."/>
            <person name="Wilson R.K."/>
        </authorList>
    </citation>
    <scope>NUCLEOTIDE SEQUENCE [LARGE SCALE GENOMIC DNA]</scope>
    <source>
        <strain evidence="8">DSM 17241</strain>
    </source>
</reference>
<feature type="domain" description="ABC3 transporter permease C-terminal" evidence="7">
    <location>
        <begin position="4"/>
        <end position="79"/>
    </location>
</feature>
<keyword evidence="9" id="KW-1185">Reference proteome</keyword>
<dbReference type="Pfam" id="PF02687">
    <property type="entry name" value="FtsX"/>
    <property type="match status" value="1"/>
</dbReference>
<feature type="transmembrane region" description="Helical" evidence="6">
    <location>
        <begin position="12"/>
        <end position="34"/>
    </location>
</feature>
<evidence type="ECO:0000256" key="3">
    <source>
        <dbReference type="ARBA" id="ARBA00022692"/>
    </source>
</evidence>
<protein>
    <recommendedName>
        <fullName evidence="7">ABC3 transporter permease C-terminal domain-containing protein</fullName>
    </recommendedName>
</protein>
<evidence type="ECO:0000256" key="4">
    <source>
        <dbReference type="ARBA" id="ARBA00022989"/>
    </source>
</evidence>
<organism evidence="8 9">
    <name type="scientific">Anaerotruncus colihominis DSM 17241</name>
    <dbReference type="NCBI Taxonomy" id="445972"/>
    <lineage>
        <taxon>Bacteria</taxon>
        <taxon>Bacillati</taxon>
        <taxon>Bacillota</taxon>
        <taxon>Clostridia</taxon>
        <taxon>Eubacteriales</taxon>
        <taxon>Oscillospiraceae</taxon>
        <taxon>Anaerotruncus</taxon>
    </lineage>
</organism>
<evidence type="ECO:0000313" key="8">
    <source>
        <dbReference type="EMBL" id="EDS12100.1"/>
    </source>
</evidence>
<dbReference type="RefSeq" id="WP_006874343.1">
    <property type="nucleotide sequence ID" value="NZ_DS544177.1"/>
</dbReference>
<sequence>MDSLYKTFLWESAYYGIIASVIGSVLGYVCTIFIEAATSDTLQLVAIPVIPILEATLLAVGACLMATAIPLRKISKMSIVDSIETVE</sequence>
<keyword evidence="5 6" id="KW-0472">Membrane</keyword>
<proteinExistence type="predicted"/>
<keyword evidence="4 6" id="KW-1133">Transmembrane helix</keyword>
<dbReference type="Proteomes" id="UP000003803">
    <property type="component" value="Unassembled WGS sequence"/>
</dbReference>
<comment type="caution">
    <text evidence="8">The sequence shown here is derived from an EMBL/GenBank/DDBJ whole genome shotgun (WGS) entry which is preliminary data.</text>
</comment>
<dbReference type="InterPro" id="IPR003838">
    <property type="entry name" value="ABC3_permease_C"/>
</dbReference>
<dbReference type="AlphaFoldDB" id="B0P855"/>
<dbReference type="EMBL" id="ABGD02000007">
    <property type="protein sequence ID" value="EDS12100.1"/>
    <property type="molecule type" value="Genomic_DNA"/>
</dbReference>
<evidence type="ECO:0000259" key="7">
    <source>
        <dbReference type="Pfam" id="PF02687"/>
    </source>
</evidence>
<evidence type="ECO:0000256" key="5">
    <source>
        <dbReference type="ARBA" id="ARBA00023136"/>
    </source>
</evidence>
<dbReference type="GO" id="GO:0005886">
    <property type="term" value="C:plasma membrane"/>
    <property type="evidence" value="ECO:0007669"/>
    <property type="project" value="UniProtKB-SubCell"/>
</dbReference>
<evidence type="ECO:0000256" key="2">
    <source>
        <dbReference type="ARBA" id="ARBA00022475"/>
    </source>
</evidence>
<keyword evidence="2" id="KW-1003">Cell membrane</keyword>
<evidence type="ECO:0000256" key="1">
    <source>
        <dbReference type="ARBA" id="ARBA00004651"/>
    </source>
</evidence>
<dbReference type="HOGENOM" id="CLU_2476558_0_0_9"/>
<comment type="subcellular location">
    <subcellularLocation>
        <location evidence="1">Cell membrane</location>
        <topology evidence="1">Multi-pass membrane protein</topology>
    </subcellularLocation>
</comment>
<name>B0P855_9FIRM</name>
<evidence type="ECO:0000313" key="9">
    <source>
        <dbReference type="Proteomes" id="UP000003803"/>
    </source>
</evidence>
<gene>
    <name evidence="8" type="ORF">ANACOL_00943</name>
</gene>